<dbReference type="GO" id="GO:0016567">
    <property type="term" value="P:protein ubiquitination"/>
    <property type="evidence" value="ECO:0007669"/>
    <property type="project" value="InterPro"/>
</dbReference>
<evidence type="ECO:0000256" key="4">
    <source>
        <dbReference type="ARBA" id="ARBA00022679"/>
    </source>
</evidence>
<dbReference type="AlphaFoldDB" id="A0A3B1KDN6"/>
<feature type="transmembrane region" description="Helical" evidence="12">
    <location>
        <begin position="239"/>
        <end position="263"/>
    </location>
</feature>
<name>A0A3B1KDN6_ASTMX</name>
<dbReference type="InterPro" id="IPR022170">
    <property type="entry name" value="MUL1-like"/>
</dbReference>
<organism evidence="14 15">
    <name type="scientific">Astyanax mexicanus</name>
    <name type="common">Blind cave fish</name>
    <name type="synonym">Astyanax fasciatus mexicanus</name>
    <dbReference type="NCBI Taxonomy" id="7994"/>
    <lineage>
        <taxon>Eukaryota</taxon>
        <taxon>Metazoa</taxon>
        <taxon>Chordata</taxon>
        <taxon>Craniata</taxon>
        <taxon>Vertebrata</taxon>
        <taxon>Euteleostomi</taxon>
        <taxon>Actinopterygii</taxon>
        <taxon>Neopterygii</taxon>
        <taxon>Teleostei</taxon>
        <taxon>Ostariophysi</taxon>
        <taxon>Characiformes</taxon>
        <taxon>Characoidei</taxon>
        <taxon>Acestrorhamphidae</taxon>
        <taxon>Acestrorhamphinae</taxon>
        <taxon>Astyanax</taxon>
    </lineage>
</organism>
<evidence type="ECO:0000256" key="1">
    <source>
        <dbReference type="ARBA" id="ARBA00000900"/>
    </source>
</evidence>
<evidence type="ECO:0000256" key="7">
    <source>
        <dbReference type="ARBA" id="ARBA00022771"/>
    </source>
</evidence>
<evidence type="ECO:0000256" key="11">
    <source>
        <dbReference type="ARBA" id="ARBA00023136"/>
    </source>
</evidence>
<evidence type="ECO:0000256" key="2">
    <source>
        <dbReference type="ARBA" id="ARBA00004141"/>
    </source>
</evidence>
<keyword evidence="6" id="KW-0479">Metal-binding</keyword>
<evidence type="ECO:0000256" key="5">
    <source>
        <dbReference type="ARBA" id="ARBA00022692"/>
    </source>
</evidence>
<comment type="catalytic activity">
    <reaction evidence="1">
        <text>S-ubiquitinyl-[E2 ubiquitin-conjugating enzyme]-L-cysteine + [acceptor protein]-L-lysine = [E2 ubiquitin-conjugating enzyme]-L-cysteine + N(6)-ubiquitinyl-[acceptor protein]-L-lysine.</text>
        <dbReference type="EC" id="2.3.2.27"/>
    </reaction>
</comment>
<keyword evidence="5 12" id="KW-0812">Transmembrane</keyword>
<reference evidence="14" key="4">
    <citation type="submission" date="2025-09" db="UniProtKB">
        <authorList>
            <consortium name="Ensembl"/>
        </authorList>
    </citation>
    <scope>IDENTIFICATION</scope>
</reference>
<dbReference type="GO" id="GO:0008270">
    <property type="term" value="F:zinc ion binding"/>
    <property type="evidence" value="ECO:0007669"/>
    <property type="project" value="UniProtKB-KW"/>
</dbReference>
<dbReference type="GO" id="GO:0061630">
    <property type="term" value="F:ubiquitin protein ligase activity"/>
    <property type="evidence" value="ECO:0007669"/>
    <property type="project" value="UniProtKB-EC"/>
</dbReference>
<dbReference type="PANTHER" id="PTHR12183">
    <property type="entry name" value="MITOCHONDRIAL UBIQUITIN LIGASE ACTIVATOR OF NFKB 1"/>
    <property type="match status" value="1"/>
</dbReference>
<sequence length="270" mass="30535">MSDVFLSPLTLIGVGASFAFSTVFYQNYQQKILEIHQLKEIPSFQVGEHLQKILNASPEKRLHYVAVEGVVQPVGEPLVSQFVPRCYGVVQKVTTQEHWKVLNYLGSWVSKTMNGKESSRTVPFQLVQQGSYLDRVMVKVESPLEAKGDYLEQVHRRFRKAEDGLLETVVQTVSGEKLTAREEREELLRVGTVLTGFGEVVLERDGAMRLQPPRDGRSFILLPGDHRSFIRRHENTAGMWKGLTALFSITGSTLLAAFVYSAVNNDKRRR</sequence>
<evidence type="ECO:0000259" key="13">
    <source>
        <dbReference type="Pfam" id="PF12483"/>
    </source>
</evidence>
<dbReference type="EC" id="2.3.2.27" evidence="3"/>
<keyword evidence="15" id="KW-1185">Reference proteome</keyword>
<comment type="subcellular location">
    <subcellularLocation>
        <location evidence="2">Membrane</location>
        <topology evidence="2">Multi-pass membrane protein</topology>
    </subcellularLocation>
</comment>
<dbReference type="InParanoid" id="A0A3B1KDN6"/>
<dbReference type="PANTHER" id="PTHR12183:SF36">
    <property type="entry name" value="RING-TYPE E3 UBIQUITIN TRANSFERASE"/>
    <property type="match status" value="1"/>
</dbReference>
<dbReference type="GO" id="GO:0016020">
    <property type="term" value="C:membrane"/>
    <property type="evidence" value="ECO:0007669"/>
    <property type="project" value="UniProtKB-SubCell"/>
</dbReference>
<evidence type="ECO:0000313" key="14">
    <source>
        <dbReference type="Ensembl" id="ENSAMXP00000052812.1"/>
    </source>
</evidence>
<evidence type="ECO:0000256" key="10">
    <source>
        <dbReference type="ARBA" id="ARBA00022989"/>
    </source>
</evidence>
<keyword evidence="7" id="KW-0863">Zinc-finger</keyword>
<keyword evidence="8" id="KW-0833">Ubl conjugation pathway</keyword>
<feature type="domain" description="E3 Ubiquitin ligase MUL1-like" evidence="13">
    <location>
        <begin position="105"/>
        <end position="251"/>
    </location>
</feature>
<keyword evidence="11 12" id="KW-0472">Membrane</keyword>
<keyword evidence="9" id="KW-0862">Zinc</keyword>
<evidence type="ECO:0000313" key="15">
    <source>
        <dbReference type="Proteomes" id="UP000018467"/>
    </source>
</evidence>
<evidence type="ECO:0000256" key="8">
    <source>
        <dbReference type="ARBA" id="ARBA00022786"/>
    </source>
</evidence>
<dbReference type="InterPro" id="IPR051652">
    <property type="entry name" value="MDM2_MDM4_MUL1"/>
</dbReference>
<keyword evidence="10 12" id="KW-1133">Transmembrane helix</keyword>
<proteinExistence type="predicted"/>
<reference evidence="15" key="2">
    <citation type="journal article" date="2014" name="Nat. Commun.">
        <title>The cavefish genome reveals candidate genes for eye loss.</title>
        <authorList>
            <person name="McGaugh S.E."/>
            <person name="Gross J.B."/>
            <person name="Aken B."/>
            <person name="Blin M."/>
            <person name="Borowsky R."/>
            <person name="Chalopin D."/>
            <person name="Hinaux H."/>
            <person name="Jeffery W.R."/>
            <person name="Keene A."/>
            <person name="Ma L."/>
            <person name="Minx P."/>
            <person name="Murphy D."/>
            <person name="O'Quin K.E."/>
            <person name="Retaux S."/>
            <person name="Rohner N."/>
            <person name="Searle S.M."/>
            <person name="Stahl B.A."/>
            <person name="Tabin C."/>
            <person name="Volff J.N."/>
            <person name="Yoshizawa M."/>
            <person name="Warren W.C."/>
        </authorList>
    </citation>
    <scope>NUCLEOTIDE SEQUENCE [LARGE SCALE GENOMIC DNA]</scope>
    <source>
        <strain evidence="15">female</strain>
    </source>
</reference>
<protein>
    <recommendedName>
        <fullName evidence="3">RING-type E3 ubiquitin transferase</fullName>
        <ecNumber evidence="3">2.3.2.27</ecNumber>
    </recommendedName>
</protein>
<evidence type="ECO:0000256" key="3">
    <source>
        <dbReference type="ARBA" id="ARBA00012483"/>
    </source>
</evidence>
<reference evidence="15" key="1">
    <citation type="submission" date="2013-03" db="EMBL/GenBank/DDBJ databases">
        <authorList>
            <person name="Jeffery W."/>
            <person name="Warren W."/>
            <person name="Wilson R.K."/>
        </authorList>
    </citation>
    <scope>NUCLEOTIDE SEQUENCE</scope>
    <source>
        <strain evidence="15">female</strain>
    </source>
</reference>
<evidence type="ECO:0000256" key="12">
    <source>
        <dbReference type="SAM" id="Phobius"/>
    </source>
</evidence>
<reference evidence="14" key="3">
    <citation type="submission" date="2025-08" db="UniProtKB">
        <authorList>
            <consortium name="Ensembl"/>
        </authorList>
    </citation>
    <scope>IDENTIFICATION</scope>
</reference>
<dbReference type="Pfam" id="PF12483">
    <property type="entry name" value="GIDE"/>
    <property type="match status" value="1"/>
</dbReference>
<dbReference type="Bgee" id="ENSAMXG00000043569">
    <property type="expression patterns" value="Expressed in intestine and 12 other cell types or tissues"/>
</dbReference>
<keyword evidence="4" id="KW-0808">Transferase</keyword>
<evidence type="ECO:0000256" key="9">
    <source>
        <dbReference type="ARBA" id="ARBA00022833"/>
    </source>
</evidence>
<dbReference type="GeneTree" id="ENSGT01130000278543"/>
<dbReference type="Ensembl" id="ENSAMXT00000038839.1">
    <property type="protein sequence ID" value="ENSAMXP00000052812.1"/>
    <property type="gene ID" value="ENSAMXG00000043569.1"/>
</dbReference>
<accession>A0A3B1KDN6</accession>
<dbReference type="Proteomes" id="UP000018467">
    <property type="component" value="Unassembled WGS sequence"/>
</dbReference>
<dbReference type="STRING" id="7994.ENSAMXP00000052812"/>
<evidence type="ECO:0000256" key="6">
    <source>
        <dbReference type="ARBA" id="ARBA00022723"/>
    </source>
</evidence>